<evidence type="ECO:0000313" key="2">
    <source>
        <dbReference type="Proteomes" id="UP001295740"/>
    </source>
</evidence>
<gene>
    <name evidence="1" type="ORF">KHLLAP_LOCUS8712</name>
</gene>
<dbReference type="AlphaFoldDB" id="A0AAI8VNL4"/>
<evidence type="ECO:0000313" key="1">
    <source>
        <dbReference type="EMBL" id="CAJ2508244.1"/>
    </source>
</evidence>
<protein>
    <submittedName>
        <fullName evidence="1">Uu.00g094300.m01.CDS01</fullName>
    </submittedName>
</protein>
<proteinExistence type="predicted"/>
<organism evidence="1 2">
    <name type="scientific">Anthostomella pinea</name>
    <dbReference type="NCBI Taxonomy" id="933095"/>
    <lineage>
        <taxon>Eukaryota</taxon>
        <taxon>Fungi</taxon>
        <taxon>Dikarya</taxon>
        <taxon>Ascomycota</taxon>
        <taxon>Pezizomycotina</taxon>
        <taxon>Sordariomycetes</taxon>
        <taxon>Xylariomycetidae</taxon>
        <taxon>Xylariales</taxon>
        <taxon>Xylariaceae</taxon>
        <taxon>Anthostomella</taxon>
    </lineage>
</organism>
<dbReference type="EMBL" id="CAUWAG010000010">
    <property type="protein sequence ID" value="CAJ2508244.1"/>
    <property type="molecule type" value="Genomic_DNA"/>
</dbReference>
<keyword evidence="2" id="KW-1185">Reference proteome</keyword>
<sequence length="224" mass="25568">MCHLIHETHHEGCNHTVRTLDPQHRSYFGLFGDSCVLVGHYEIRHHRHATGPCYVCETAAHQQQQHGYRQKPSGQKHRSNPDFFPPQHYHPLTTFVRAAQQIQTEAIFKQLQLLPSQKQNLNLWEWECEAEALLADVLVRMPGFVDKALLVGVFGWAVGQGLGKRKSKRNGDVEADLKVQGKMIDRLEGMCVEVVLDGEFVAGMRAERSPLDEYREFGRWEGGC</sequence>
<comment type="caution">
    <text evidence="1">The sequence shown here is derived from an EMBL/GenBank/DDBJ whole genome shotgun (WGS) entry which is preliminary data.</text>
</comment>
<accession>A0AAI8VNL4</accession>
<reference evidence="1" key="1">
    <citation type="submission" date="2023-10" db="EMBL/GenBank/DDBJ databases">
        <authorList>
            <person name="Hackl T."/>
        </authorList>
    </citation>
    <scope>NUCLEOTIDE SEQUENCE</scope>
</reference>
<dbReference type="Proteomes" id="UP001295740">
    <property type="component" value="Unassembled WGS sequence"/>
</dbReference>
<name>A0AAI8VNL4_9PEZI</name>